<dbReference type="Proteomes" id="UP000001194">
    <property type="component" value="Unassembled WGS sequence"/>
</dbReference>
<dbReference type="KEGG" id="lbc:LACBIDRAFT_305072"/>
<dbReference type="InParanoid" id="B0CTD2"/>
<proteinExistence type="predicted"/>
<dbReference type="HOGENOM" id="CLU_1496463_0_0_1"/>
<organism evidence="3">
    <name type="scientific">Laccaria bicolor (strain S238N-H82 / ATCC MYA-4686)</name>
    <name type="common">Bicoloured deceiver</name>
    <name type="synonym">Laccaria laccata var. bicolor</name>
    <dbReference type="NCBI Taxonomy" id="486041"/>
    <lineage>
        <taxon>Eukaryota</taxon>
        <taxon>Fungi</taxon>
        <taxon>Dikarya</taxon>
        <taxon>Basidiomycota</taxon>
        <taxon>Agaricomycotina</taxon>
        <taxon>Agaricomycetes</taxon>
        <taxon>Agaricomycetidae</taxon>
        <taxon>Agaricales</taxon>
        <taxon>Agaricineae</taxon>
        <taxon>Hydnangiaceae</taxon>
        <taxon>Laccaria</taxon>
    </lineage>
</organism>
<feature type="region of interest" description="Disordered" evidence="1">
    <location>
        <begin position="32"/>
        <end position="55"/>
    </location>
</feature>
<dbReference type="STRING" id="486041.B0CTD2"/>
<reference evidence="2 3" key="1">
    <citation type="journal article" date="2008" name="Nature">
        <title>The genome of Laccaria bicolor provides insights into mycorrhizal symbiosis.</title>
        <authorList>
            <person name="Martin F."/>
            <person name="Aerts A."/>
            <person name="Ahren D."/>
            <person name="Brun A."/>
            <person name="Danchin E.G.J."/>
            <person name="Duchaussoy F."/>
            <person name="Gibon J."/>
            <person name="Kohler A."/>
            <person name="Lindquist E."/>
            <person name="Pereda V."/>
            <person name="Salamov A."/>
            <person name="Shapiro H.J."/>
            <person name="Wuyts J."/>
            <person name="Blaudez D."/>
            <person name="Buee M."/>
            <person name="Brokstein P."/>
            <person name="Canbaeck B."/>
            <person name="Cohen D."/>
            <person name="Courty P.E."/>
            <person name="Coutinho P.M."/>
            <person name="Delaruelle C."/>
            <person name="Detter J.C."/>
            <person name="Deveau A."/>
            <person name="DiFazio S."/>
            <person name="Duplessis S."/>
            <person name="Fraissinet-Tachet L."/>
            <person name="Lucic E."/>
            <person name="Frey-Klett P."/>
            <person name="Fourrey C."/>
            <person name="Feussner I."/>
            <person name="Gay G."/>
            <person name="Grimwood J."/>
            <person name="Hoegger P.J."/>
            <person name="Jain P."/>
            <person name="Kilaru S."/>
            <person name="Labbe J."/>
            <person name="Lin Y.C."/>
            <person name="Legue V."/>
            <person name="Le Tacon F."/>
            <person name="Marmeisse R."/>
            <person name="Melayah D."/>
            <person name="Montanini B."/>
            <person name="Muratet M."/>
            <person name="Nehls U."/>
            <person name="Niculita-Hirzel H."/>
            <person name="Oudot-Le Secq M.P."/>
            <person name="Peter M."/>
            <person name="Quesneville H."/>
            <person name="Rajashekar B."/>
            <person name="Reich M."/>
            <person name="Rouhier N."/>
            <person name="Schmutz J."/>
            <person name="Yin T."/>
            <person name="Chalot M."/>
            <person name="Henrissat B."/>
            <person name="Kuees U."/>
            <person name="Lucas S."/>
            <person name="Van de Peer Y."/>
            <person name="Podila G.K."/>
            <person name="Polle A."/>
            <person name="Pukkila P.J."/>
            <person name="Richardson P.M."/>
            <person name="Rouze P."/>
            <person name="Sanders I.R."/>
            <person name="Stajich J.E."/>
            <person name="Tunlid A."/>
            <person name="Tuskan G."/>
            <person name="Grigoriev I.V."/>
        </authorList>
    </citation>
    <scope>NUCLEOTIDE SEQUENCE [LARGE SCALE GENOMIC DNA]</scope>
    <source>
        <strain evidence="3">S238N-H82 / ATCC MYA-4686</strain>
    </source>
</reference>
<dbReference type="Gene3D" id="3.30.530.20">
    <property type="match status" value="1"/>
</dbReference>
<evidence type="ECO:0000313" key="3">
    <source>
        <dbReference type="Proteomes" id="UP000001194"/>
    </source>
</evidence>
<dbReference type="InterPro" id="IPR023393">
    <property type="entry name" value="START-like_dom_sf"/>
</dbReference>
<dbReference type="OrthoDB" id="196858at2759"/>
<gene>
    <name evidence="2" type="ORF">LACBIDRAFT_305072</name>
</gene>
<dbReference type="AlphaFoldDB" id="B0CTD2"/>
<sequence length="180" mass="20365">MSDGSQLQKTWYKALNDAEAYFKHLFTSPSSDWKCMSNSSKDASSSSSSKGKGKARVSSVPELADVIVHRAYSKAGEEVYRIVLDVPTPSEDMVSLEPWKTVLTTPELRTEWDPAVDDTRLLEIFDHTTRMVRSERWARPERLKARLCAKQLAIQTLRGMVGGFENFTEVERTLFAASER</sequence>
<dbReference type="RefSeq" id="XP_001874456.1">
    <property type="nucleotide sequence ID" value="XM_001874421.1"/>
</dbReference>
<protein>
    <submittedName>
        <fullName evidence="2">Predicted protein</fullName>
    </submittedName>
</protein>
<accession>B0CTD2</accession>
<dbReference type="EMBL" id="DS547092">
    <property type="protein sequence ID" value="EDR13897.1"/>
    <property type="molecule type" value="Genomic_DNA"/>
</dbReference>
<name>B0CTD2_LACBS</name>
<dbReference type="GeneID" id="6070212"/>
<evidence type="ECO:0000256" key="1">
    <source>
        <dbReference type="SAM" id="MobiDB-lite"/>
    </source>
</evidence>
<feature type="compositionally biased region" description="Low complexity" evidence="1">
    <location>
        <begin position="37"/>
        <end position="55"/>
    </location>
</feature>
<keyword evidence="3" id="KW-1185">Reference proteome</keyword>
<dbReference type="SUPFAM" id="SSF55961">
    <property type="entry name" value="Bet v1-like"/>
    <property type="match status" value="1"/>
</dbReference>
<evidence type="ECO:0000313" key="2">
    <source>
        <dbReference type="EMBL" id="EDR13897.1"/>
    </source>
</evidence>